<evidence type="ECO:0000313" key="7">
    <source>
        <dbReference type="Proteomes" id="UP000464178"/>
    </source>
</evidence>
<accession>A0A6P2CQV3</accession>
<dbReference type="Gene3D" id="2.40.40.20">
    <property type="match status" value="1"/>
</dbReference>
<dbReference type="PANTHER" id="PTHR43105">
    <property type="entry name" value="RESPIRATORY NITRATE REDUCTASE"/>
    <property type="match status" value="1"/>
</dbReference>
<dbReference type="PANTHER" id="PTHR43105:SF10">
    <property type="entry name" value="NADH-QUINONE OXIDOREDUCTASE SUBUNIT G"/>
    <property type="match status" value="1"/>
</dbReference>
<dbReference type="GO" id="GO:0051539">
    <property type="term" value="F:4 iron, 4 sulfur cluster binding"/>
    <property type="evidence" value="ECO:0007669"/>
    <property type="project" value="UniProtKB-KW"/>
</dbReference>
<dbReference type="CDD" id="cd00508">
    <property type="entry name" value="MopB_CT_Fdh-Nap-like"/>
    <property type="match status" value="1"/>
</dbReference>
<gene>
    <name evidence="6" type="ORF">SOIL9_67670</name>
</gene>
<dbReference type="AlphaFoldDB" id="A0A6P2CQV3"/>
<evidence type="ECO:0000256" key="4">
    <source>
        <dbReference type="ARBA" id="ARBA00023014"/>
    </source>
</evidence>
<dbReference type="GO" id="GO:0046872">
    <property type="term" value="F:metal ion binding"/>
    <property type="evidence" value="ECO:0007669"/>
    <property type="project" value="UniProtKB-KW"/>
</dbReference>
<dbReference type="GO" id="GO:0016020">
    <property type="term" value="C:membrane"/>
    <property type="evidence" value="ECO:0007669"/>
    <property type="project" value="TreeGrafter"/>
</dbReference>
<keyword evidence="4" id="KW-0411">Iron-sulfur</keyword>
<evidence type="ECO:0000256" key="3">
    <source>
        <dbReference type="ARBA" id="ARBA00023004"/>
    </source>
</evidence>
<dbReference type="EMBL" id="LR593886">
    <property type="protein sequence ID" value="VTR90947.1"/>
    <property type="molecule type" value="Genomic_DNA"/>
</dbReference>
<dbReference type="Gene3D" id="3.40.228.10">
    <property type="entry name" value="Dimethylsulfoxide Reductase, domain 2"/>
    <property type="match status" value="1"/>
</dbReference>
<organism evidence="6 7">
    <name type="scientific">Gemmata massiliana</name>
    <dbReference type="NCBI Taxonomy" id="1210884"/>
    <lineage>
        <taxon>Bacteria</taxon>
        <taxon>Pseudomonadati</taxon>
        <taxon>Planctomycetota</taxon>
        <taxon>Planctomycetia</taxon>
        <taxon>Gemmatales</taxon>
        <taxon>Gemmataceae</taxon>
        <taxon>Gemmata</taxon>
    </lineage>
</organism>
<dbReference type="GO" id="GO:0043546">
    <property type="term" value="F:molybdopterin cofactor binding"/>
    <property type="evidence" value="ECO:0007669"/>
    <property type="project" value="InterPro"/>
</dbReference>
<dbReference type="InterPro" id="IPR006657">
    <property type="entry name" value="MoPterin_dinucl-bd_dom"/>
</dbReference>
<dbReference type="InterPro" id="IPR009010">
    <property type="entry name" value="Asp_de-COase-like_dom_sf"/>
</dbReference>
<dbReference type="PROSITE" id="PS51669">
    <property type="entry name" value="4FE4S_MOW_BIS_MGD"/>
    <property type="match status" value="1"/>
</dbReference>
<name>A0A6P2CQV3_9BACT</name>
<evidence type="ECO:0000256" key="1">
    <source>
        <dbReference type="ARBA" id="ARBA00022485"/>
    </source>
</evidence>
<dbReference type="SMART" id="SM00926">
    <property type="entry name" value="Molybdop_Fe4S4"/>
    <property type="match status" value="1"/>
</dbReference>
<keyword evidence="1" id="KW-0004">4Fe-4S</keyword>
<evidence type="ECO:0000259" key="5">
    <source>
        <dbReference type="PROSITE" id="PS51669"/>
    </source>
</evidence>
<dbReference type="InterPro" id="IPR050123">
    <property type="entry name" value="Prok_molybdopt-oxidoreductase"/>
</dbReference>
<keyword evidence="3" id="KW-0408">Iron</keyword>
<protein>
    <recommendedName>
        <fullName evidence="5">4Fe-4S Mo/W bis-MGD-type domain-containing protein</fullName>
    </recommendedName>
</protein>
<dbReference type="Pfam" id="PF01568">
    <property type="entry name" value="Molydop_binding"/>
    <property type="match status" value="1"/>
</dbReference>
<dbReference type="Gene3D" id="3.40.50.740">
    <property type="match status" value="1"/>
</dbReference>
<proteinExistence type="predicted"/>
<evidence type="ECO:0000313" key="6">
    <source>
        <dbReference type="EMBL" id="VTR90947.1"/>
    </source>
</evidence>
<feature type="domain" description="4Fe-4S Mo/W bis-MGD-type" evidence="5">
    <location>
        <begin position="16"/>
        <end position="73"/>
    </location>
</feature>
<dbReference type="InterPro" id="IPR006963">
    <property type="entry name" value="Mopterin_OxRdtase_4Fe-4S_dom"/>
</dbReference>
<dbReference type="GO" id="GO:0022904">
    <property type="term" value="P:respiratory electron transport chain"/>
    <property type="evidence" value="ECO:0007669"/>
    <property type="project" value="TreeGrafter"/>
</dbReference>
<dbReference type="Gene3D" id="2.20.25.90">
    <property type="entry name" value="ADC-like domains"/>
    <property type="match status" value="1"/>
</dbReference>
<keyword evidence="7" id="KW-1185">Reference proteome</keyword>
<dbReference type="RefSeq" id="WP_162666014.1">
    <property type="nucleotide sequence ID" value="NZ_LR593886.1"/>
</dbReference>
<dbReference type="Pfam" id="PF00384">
    <property type="entry name" value="Molybdopterin"/>
    <property type="match status" value="1"/>
</dbReference>
<dbReference type="SUPFAM" id="SSF50692">
    <property type="entry name" value="ADC-like"/>
    <property type="match status" value="1"/>
</dbReference>
<evidence type="ECO:0000256" key="2">
    <source>
        <dbReference type="ARBA" id="ARBA00022723"/>
    </source>
</evidence>
<dbReference type="KEGG" id="gms:SOIL9_67670"/>
<dbReference type="InterPro" id="IPR006656">
    <property type="entry name" value="Mopterin_OxRdtase"/>
</dbReference>
<dbReference type="Proteomes" id="UP000464178">
    <property type="component" value="Chromosome"/>
</dbReference>
<reference evidence="6 7" key="1">
    <citation type="submission" date="2019-05" db="EMBL/GenBank/DDBJ databases">
        <authorList>
            <consortium name="Science for Life Laboratories"/>
        </authorList>
    </citation>
    <scope>NUCLEOTIDE SEQUENCE [LARGE SCALE GENOMIC DNA]</scope>
    <source>
        <strain evidence="6">Soil9</strain>
    </source>
</reference>
<dbReference type="SUPFAM" id="SSF53706">
    <property type="entry name" value="Formate dehydrogenase/DMSO reductase, domains 1-3"/>
    <property type="match status" value="1"/>
</dbReference>
<dbReference type="GO" id="GO:0003954">
    <property type="term" value="F:NADH dehydrogenase activity"/>
    <property type="evidence" value="ECO:0007669"/>
    <property type="project" value="TreeGrafter"/>
</dbReference>
<dbReference type="Pfam" id="PF04879">
    <property type="entry name" value="Molybdop_Fe4S4"/>
    <property type="match status" value="1"/>
</dbReference>
<sequence length="707" mass="76798">MSAIPPIPLSTLPEQALGVRTHCPYCAFQCGILMGEDLGGDMPRVSGDPHFPVNNGQLCIKGWSSAALLQHPQRVTTPQLRDEQGSWRDATWGEALDFVASKMIALRDQYGADVNGVFGSGALTNEKAYLLGKFARVALSTANIDYNGRFCMSSAGAAQTRAFGLDRGLPSPAADGEHAEGVMLVGANTADTLPPMMQWFDRQKAAGGRLIVADPRRSSTARVANLFLQVTPGTDLALANGLLYVAIEERLTDEQYITGRTTGFDAVRAIALQYHPARVERLTGIPEAQLRQAVRWLATAHSSMVLTGRGTEQHSKGVDSVHAWINLMLALGKVGKPNSGYGTLTGQGNGQGGREHGQKADQLPGYRLIEVDAHRAAVAQVWGVDPSALPRKGKSACELLDSLGPGGIRSLFVMGSNVAVAAPHLSRLEPKLKALDLLVVCDAFHNETSAHAHVFLPVFQWAEEDGTMTNLEGRVIRRRIVARPPTGPRSDLEVFHELATRLGCGEKFAFRTAESAFNELRRATAGAPADYSGITYAKIEHQDGVFWPCPSEEHTGSPRMFTERFAHADGRAKFFAVEHRAAGEEPDAEFPLLFTTGRYKEHYNSGAQTRTVGRLVNAQPVPRLEIHPRLARRHRVVTGSRVTIESRRAKVEFVAEVTPDIRPDTLFAPFHWGGRSAANLLTSAALDPVSRMPEFKLAAVRIAKVKT</sequence>
<keyword evidence="2" id="KW-0479">Metal-binding</keyword>